<feature type="signal peptide" evidence="6">
    <location>
        <begin position="1"/>
        <end position="35"/>
    </location>
</feature>
<keyword evidence="8" id="KW-1185">Reference proteome</keyword>
<dbReference type="InterPro" id="IPR022386">
    <property type="entry name" value="Chitin_NgcE"/>
</dbReference>
<accession>A0A8J3JKP5</accession>
<proteinExistence type="inferred from homology"/>
<evidence type="ECO:0000313" key="7">
    <source>
        <dbReference type="EMBL" id="GIF86657.1"/>
    </source>
</evidence>
<evidence type="ECO:0000313" key="8">
    <source>
        <dbReference type="Proteomes" id="UP000619293"/>
    </source>
</evidence>
<evidence type="ECO:0000256" key="4">
    <source>
        <dbReference type="ARBA" id="ARBA00022729"/>
    </source>
</evidence>
<dbReference type="EMBL" id="BONG01000001">
    <property type="protein sequence ID" value="GIF86657.1"/>
    <property type="molecule type" value="Genomic_DNA"/>
</dbReference>
<dbReference type="Gene3D" id="3.40.190.10">
    <property type="entry name" value="Periplasmic binding protein-like II"/>
    <property type="match status" value="2"/>
</dbReference>
<evidence type="ECO:0000256" key="3">
    <source>
        <dbReference type="ARBA" id="ARBA00022448"/>
    </source>
</evidence>
<sequence>MAQSDLNRRTVLRRAAAAGVLAGPAAGLLSSCALGDDTSGDTSGKYEGTKTDKNPLGVKEDAPLDVVIFNGGFGEDYAKAHQAMYKETYPKAEVKHSAVVEINKELQPRFVDGTPPDFVNNSGAGQIDLGGLVAQGALADLTPLLDAPSLDVPGKKVRETLLPGTVESGSFDGKTYVLNYAYTVYGIWYSDKLFKAKGWEYAKTWDEHIALCKKIKAAGIAPWTYQGKHPRYMSWPVISTAIKFGGPQVAMAIDNLEPNAWTSDAMKAAAEAWYQIVKDKYILEGSPGLDHKQSQTEWCKGNAAFISCGSWLESEQKAVTPEGFNMAVAPTPSLGSGDKLPFAAIRGTAGEPFIVPAKAKNERGGMELMRHMLSMKGAKDFTGKVSSLSVVAGAAEGATLPFGLTSAVKALADSGSNGFNWVYNVYYRKLERELVDAACGEFFSGRTTPAEFLAACQKGADLIAADTSFKKYKRSA</sequence>
<comment type="similarity">
    <text evidence="2">Belongs to the bacterial solute-binding protein 1 family.</text>
</comment>
<dbReference type="PANTHER" id="PTHR43649:SF31">
    <property type="entry name" value="SN-GLYCEROL-3-PHOSPHATE-BINDING PERIPLASMIC PROTEIN UGPB"/>
    <property type="match status" value="1"/>
</dbReference>
<dbReference type="AlphaFoldDB" id="A0A8J3JKP5"/>
<protein>
    <submittedName>
        <fullName evidence="7">Carbohydrate ABC transporter, N-acetylglucosamine/diacetylchitobiose-binding protein</fullName>
    </submittedName>
</protein>
<dbReference type="Pfam" id="PF01547">
    <property type="entry name" value="SBP_bac_1"/>
    <property type="match status" value="1"/>
</dbReference>
<dbReference type="RefSeq" id="WP_191841033.1">
    <property type="nucleotide sequence ID" value="NZ_BAAALB010000004.1"/>
</dbReference>
<gene>
    <name evidence="7" type="ORF">Cch02nite_01010</name>
</gene>
<feature type="region of interest" description="Disordered" evidence="5">
    <location>
        <begin position="38"/>
        <end position="57"/>
    </location>
</feature>
<keyword evidence="4 6" id="KW-0732">Signal</keyword>
<dbReference type="GO" id="GO:0030313">
    <property type="term" value="C:cell envelope"/>
    <property type="evidence" value="ECO:0007669"/>
    <property type="project" value="UniProtKB-SubCell"/>
</dbReference>
<organism evidence="7 8">
    <name type="scientific">Catellatospora chokoriensis</name>
    <dbReference type="NCBI Taxonomy" id="310353"/>
    <lineage>
        <taxon>Bacteria</taxon>
        <taxon>Bacillati</taxon>
        <taxon>Actinomycetota</taxon>
        <taxon>Actinomycetes</taxon>
        <taxon>Micromonosporales</taxon>
        <taxon>Micromonosporaceae</taxon>
        <taxon>Catellatospora</taxon>
    </lineage>
</organism>
<feature type="chain" id="PRO_5035266857" evidence="6">
    <location>
        <begin position="36"/>
        <end position="476"/>
    </location>
</feature>
<dbReference type="InterPro" id="IPR006059">
    <property type="entry name" value="SBP"/>
</dbReference>
<evidence type="ECO:0000256" key="1">
    <source>
        <dbReference type="ARBA" id="ARBA00004196"/>
    </source>
</evidence>
<feature type="compositionally biased region" description="Basic and acidic residues" evidence="5">
    <location>
        <begin position="47"/>
        <end position="57"/>
    </location>
</feature>
<comment type="caution">
    <text evidence="7">The sequence shown here is derived from an EMBL/GenBank/DDBJ whole genome shotgun (WGS) entry which is preliminary data.</text>
</comment>
<name>A0A8J3JKP5_9ACTN</name>
<evidence type="ECO:0000256" key="2">
    <source>
        <dbReference type="ARBA" id="ARBA00008520"/>
    </source>
</evidence>
<dbReference type="PANTHER" id="PTHR43649">
    <property type="entry name" value="ARABINOSE-BINDING PROTEIN-RELATED"/>
    <property type="match status" value="1"/>
</dbReference>
<keyword evidence="3" id="KW-0813">Transport</keyword>
<dbReference type="PROSITE" id="PS51318">
    <property type="entry name" value="TAT"/>
    <property type="match status" value="1"/>
</dbReference>
<dbReference type="NCBIfam" id="TIGR03851">
    <property type="entry name" value="chitin_NgcE"/>
    <property type="match status" value="1"/>
</dbReference>
<dbReference type="InterPro" id="IPR050490">
    <property type="entry name" value="Bact_solute-bd_prot1"/>
</dbReference>
<dbReference type="Proteomes" id="UP000619293">
    <property type="component" value="Unassembled WGS sequence"/>
</dbReference>
<evidence type="ECO:0000256" key="6">
    <source>
        <dbReference type="SAM" id="SignalP"/>
    </source>
</evidence>
<comment type="subcellular location">
    <subcellularLocation>
        <location evidence="1">Cell envelope</location>
    </subcellularLocation>
</comment>
<reference evidence="7 8" key="1">
    <citation type="submission" date="2021-01" db="EMBL/GenBank/DDBJ databases">
        <title>Whole genome shotgun sequence of Catellatospora chokoriensis NBRC 107358.</title>
        <authorList>
            <person name="Komaki H."/>
            <person name="Tamura T."/>
        </authorList>
    </citation>
    <scope>NUCLEOTIDE SEQUENCE [LARGE SCALE GENOMIC DNA]</scope>
    <source>
        <strain evidence="7 8">NBRC 107358</strain>
    </source>
</reference>
<dbReference type="SUPFAM" id="SSF53850">
    <property type="entry name" value="Periplasmic binding protein-like II"/>
    <property type="match status" value="1"/>
</dbReference>
<evidence type="ECO:0000256" key="5">
    <source>
        <dbReference type="SAM" id="MobiDB-lite"/>
    </source>
</evidence>
<dbReference type="InterPro" id="IPR006311">
    <property type="entry name" value="TAT_signal"/>
</dbReference>